<feature type="region of interest" description="Disordered" evidence="1">
    <location>
        <begin position="115"/>
        <end position="151"/>
    </location>
</feature>
<organism evidence="2 3">
    <name type="scientific">Eschrichtius robustus</name>
    <name type="common">California gray whale</name>
    <name type="synonym">Eschrichtius gibbosus</name>
    <dbReference type="NCBI Taxonomy" id="9764"/>
    <lineage>
        <taxon>Eukaryota</taxon>
        <taxon>Metazoa</taxon>
        <taxon>Chordata</taxon>
        <taxon>Craniata</taxon>
        <taxon>Vertebrata</taxon>
        <taxon>Euteleostomi</taxon>
        <taxon>Mammalia</taxon>
        <taxon>Eutheria</taxon>
        <taxon>Laurasiatheria</taxon>
        <taxon>Artiodactyla</taxon>
        <taxon>Whippomorpha</taxon>
        <taxon>Cetacea</taxon>
        <taxon>Mysticeti</taxon>
        <taxon>Eschrichtiidae</taxon>
        <taxon>Eschrichtius</taxon>
    </lineage>
</organism>
<dbReference type="EMBL" id="JAIQCJ010001688">
    <property type="protein sequence ID" value="KAJ8787885.1"/>
    <property type="molecule type" value="Genomic_DNA"/>
</dbReference>
<name>A0AB34HAB7_ESCRO</name>
<evidence type="ECO:0000313" key="3">
    <source>
        <dbReference type="Proteomes" id="UP001159641"/>
    </source>
</evidence>
<comment type="caution">
    <text evidence="2">The sequence shown here is derived from an EMBL/GenBank/DDBJ whole genome shotgun (WGS) entry which is preliminary data.</text>
</comment>
<evidence type="ECO:0000313" key="2">
    <source>
        <dbReference type="EMBL" id="KAJ8787885.1"/>
    </source>
</evidence>
<reference evidence="2 3" key="1">
    <citation type="submission" date="2022-11" db="EMBL/GenBank/DDBJ databases">
        <title>Whole genome sequence of Eschrichtius robustus ER-17-0199.</title>
        <authorList>
            <person name="Bruniche-Olsen A."/>
            <person name="Black A.N."/>
            <person name="Fields C.J."/>
            <person name="Walden K."/>
            <person name="Dewoody J.A."/>
        </authorList>
    </citation>
    <scope>NUCLEOTIDE SEQUENCE [LARGE SCALE GENOMIC DNA]</scope>
    <source>
        <strain evidence="2">ER-17-0199</strain>
        <tissue evidence="2">Blubber</tissue>
    </source>
</reference>
<feature type="region of interest" description="Disordered" evidence="1">
    <location>
        <begin position="40"/>
        <end position="63"/>
    </location>
</feature>
<dbReference type="AlphaFoldDB" id="A0AB34HAB7"/>
<dbReference type="Proteomes" id="UP001159641">
    <property type="component" value="Unassembled WGS sequence"/>
</dbReference>
<gene>
    <name evidence="2" type="ORF">J1605_005543</name>
</gene>
<sequence length="201" mass="22079">MCLFIFTADTLFREIDIKAVLTSDNNNPWGIRTVVSSTPTVRPAGTRTPAPPAPGLGLEEAGPRAPYQAGRVHRAGGRVSRHLVLGGASVRGKWDAANPLHRMEMDNPQYRDMPDSPVQGHRHPKQMSALKGNKPSCATRTNRTPHPEPRSVDTYLHWEHLLRWHGGDRVLAGERPGRRALHPPRLATGHPAGSAFALRDS</sequence>
<evidence type="ECO:0000256" key="1">
    <source>
        <dbReference type="SAM" id="MobiDB-lite"/>
    </source>
</evidence>
<feature type="region of interest" description="Disordered" evidence="1">
    <location>
        <begin position="175"/>
        <end position="201"/>
    </location>
</feature>
<keyword evidence="3" id="KW-1185">Reference proteome</keyword>
<accession>A0AB34HAB7</accession>
<proteinExistence type="predicted"/>
<protein>
    <submittedName>
        <fullName evidence="2">Uncharacterized protein</fullName>
    </submittedName>
</protein>